<dbReference type="KEGG" id="pma:Pro_1806"/>
<sequence length="220" mass="23640">MTTIDHPIFDESVRFIRSRLHCPELDKLEVQVLERLIHTTGDFGIQDYLTFSPNACQLGVAALQAGAPILTDTFMAAAAVNPMASRTMQSSVHCILDWAPKKGHSGLTRTALGIESAWTDLSKNFNNESSPIILFGSAPKALEVLLGLIANGALSPSLIIGMPVGFISVLESKMLLSQMDLPQIRIDGNRGGAAMAAATVNALLRASWNIKQTNKKLSAE</sequence>
<dbReference type="PANTHER" id="PTHR43588:SF1">
    <property type="entry name" value="COBALT-PRECORRIN-8 METHYLMUTASE"/>
    <property type="match status" value="1"/>
</dbReference>
<dbReference type="RefSeq" id="WP_011125955.1">
    <property type="nucleotide sequence ID" value="NC_005042.1"/>
</dbReference>
<proteinExistence type="inferred from homology"/>
<dbReference type="PATRIC" id="fig|167539.5.peg.1908"/>
<dbReference type="GO" id="GO:0009236">
    <property type="term" value="P:cobalamin biosynthetic process"/>
    <property type="evidence" value="ECO:0007669"/>
    <property type="project" value="UniProtKB-UniPathway"/>
</dbReference>
<dbReference type="OrthoDB" id="9780708at2"/>
<dbReference type="Gene3D" id="3.40.50.10230">
    <property type="entry name" value="Cobalamin biosynthesis CobH/CbiC, precorrin-8X methylmutase"/>
    <property type="match status" value="1"/>
</dbReference>
<dbReference type="UniPathway" id="UPA00148"/>
<keyword evidence="3" id="KW-0169">Cobalamin biosynthesis</keyword>
<dbReference type="eggNOG" id="COG2082">
    <property type="taxonomic scope" value="Bacteria"/>
</dbReference>
<protein>
    <submittedName>
        <fullName evidence="6">Precorrin isomerase</fullName>
    </submittedName>
</protein>
<feature type="domain" description="Cobalamin biosynthesis precorrin-8X methylmutase CobH/CbiC" evidence="5">
    <location>
        <begin position="8"/>
        <end position="205"/>
    </location>
</feature>
<keyword evidence="4 6" id="KW-0413">Isomerase</keyword>
<evidence type="ECO:0000313" key="7">
    <source>
        <dbReference type="Proteomes" id="UP000001420"/>
    </source>
</evidence>
<evidence type="ECO:0000256" key="1">
    <source>
        <dbReference type="ARBA" id="ARBA00004953"/>
    </source>
</evidence>
<dbReference type="EMBL" id="AE017126">
    <property type="protein sequence ID" value="AAQ00850.1"/>
    <property type="molecule type" value="Genomic_DNA"/>
</dbReference>
<gene>
    <name evidence="6" type="primary">cobH</name>
    <name evidence="6" type="ordered locus">Pro_1806</name>
</gene>
<dbReference type="HOGENOM" id="CLU_084703_1_1_3"/>
<comment type="pathway">
    <text evidence="1">Cofactor biosynthesis; adenosylcobalamin biosynthesis.</text>
</comment>
<evidence type="ECO:0000313" key="6">
    <source>
        <dbReference type="EMBL" id="AAQ00850.1"/>
    </source>
</evidence>
<evidence type="ECO:0000256" key="3">
    <source>
        <dbReference type="ARBA" id="ARBA00022573"/>
    </source>
</evidence>
<dbReference type="InterPro" id="IPR036588">
    <property type="entry name" value="CobH/CbiC_sf"/>
</dbReference>
<evidence type="ECO:0000256" key="2">
    <source>
        <dbReference type="ARBA" id="ARBA00009774"/>
    </source>
</evidence>
<dbReference type="PANTHER" id="PTHR43588">
    <property type="entry name" value="COBALT-PRECORRIN-8 METHYLMUTASE"/>
    <property type="match status" value="1"/>
</dbReference>
<dbReference type="AlphaFoldDB" id="Q7V9M4"/>
<dbReference type="InterPro" id="IPR003722">
    <property type="entry name" value="Cbl_synth_CobH/CbiC"/>
</dbReference>
<dbReference type="SUPFAM" id="SSF63965">
    <property type="entry name" value="Precorrin-8X methylmutase CbiC/CobH"/>
    <property type="match status" value="1"/>
</dbReference>
<evidence type="ECO:0000259" key="5">
    <source>
        <dbReference type="Pfam" id="PF02570"/>
    </source>
</evidence>
<keyword evidence="7" id="KW-1185">Reference proteome</keyword>
<organism evidence="6 7">
    <name type="scientific">Prochlorococcus marinus (strain SARG / CCMP1375 / SS120)</name>
    <dbReference type="NCBI Taxonomy" id="167539"/>
    <lineage>
        <taxon>Bacteria</taxon>
        <taxon>Bacillati</taxon>
        <taxon>Cyanobacteriota</taxon>
        <taxon>Cyanophyceae</taxon>
        <taxon>Synechococcales</taxon>
        <taxon>Prochlorococcaceae</taxon>
        <taxon>Prochlorococcus</taxon>
    </lineage>
</organism>
<name>Q7V9M4_PROMA</name>
<dbReference type="Proteomes" id="UP000001420">
    <property type="component" value="Chromosome"/>
</dbReference>
<dbReference type="EnsemblBacteria" id="AAQ00850">
    <property type="protein sequence ID" value="AAQ00850"/>
    <property type="gene ID" value="Pro_1806"/>
</dbReference>
<dbReference type="STRING" id="167539.Pro_1806"/>
<accession>Q7V9M4</accession>
<dbReference type="Pfam" id="PF02570">
    <property type="entry name" value="CbiC"/>
    <property type="match status" value="1"/>
</dbReference>
<dbReference type="GO" id="GO:0016993">
    <property type="term" value="F:precorrin-8X methylmutase activity"/>
    <property type="evidence" value="ECO:0007669"/>
    <property type="project" value="InterPro"/>
</dbReference>
<evidence type="ECO:0000256" key="4">
    <source>
        <dbReference type="ARBA" id="ARBA00023235"/>
    </source>
</evidence>
<reference evidence="6 7" key="1">
    <citation type="journal article" date="2003" name="Proc. Natl. Acad. Sci. U.S.A.">
        <title>Genome sequence of the cyanobacterium Prochlorococcus marinus SS120, a nearly minimal oxyphototrophic genome.</title>
        <authorList>
            <person name="Dufresne A."/>
            <person name="Salanoubat M."/>
            <person name="Partensky F."/>
            <person name="Artiguenave F."/>
            <person name="Axmann I.M."/>
            <person name="Barbe V."/>
            <person name="Duprat S."/>
            <person name="Galperin M.Y."/>
            <person name="Koonin E.V."/>
            <person name="Le Gall F."/>
            <person name="Makarova K.S."/>
            <person name="Ostrowski M."/>
            <person name="Oztas S."/>
            <person name="Robert C."/>
            <person name="Rogozin I.B."/>
            <person name="Scanlan D.J."/>
            <person name="Tandeau de Marsac N."/>
            <person name="Weissenbach J."/>
            <person name="Wincker P."/>
            <person name="Wolf Y.I."/>
            <person name="Hess W.R."/>
        </authorList>
    </citation>
    <scope>NUCLEOTIDE SEQUENCE [LARGE SCALE GENOMIC DNA]</scope>
    <source>
        <strain evidence="7">SARG / CCMP1375 / SS120</strain>
    </source>
</reference>
<comment type="similarity">
    <text evidence="2">Belongs to the CobH/CbiC family.</text>
</comment>